<dbReference type="PANTHER" id="PTHR44013:SF1">
    <property type="entry name" value="ZINC-TYPE ALCOHOL DEHYDROGENASE-LIKE PROTEIN C16A3.02C"/>
    <property type="match status" value="1"/>
</dbReference>
<organism evidence="2 3">
    <name type="scientific">Streptomyces sp. 900129855</name>
    <dbReference type="NCBI Taxonomy" id="3155129"/>
    <lineage>
        <taxon>Bacteria</taxon>
        <taxon>Bacillati</taxon>
        <taxon>Actinomycetota</taxon>
        <taxon>Actinomycetes</taxon>
        <taxon>Kitasatosporales</taxon>
        <taxon>Streptomycetaceae</taxon>
        <taxon>Streptomyces</taxon>
    </lineage>
</organism>
<evidence type="ECO:0000313" key="2">
    <source>
        <dbReference type="EMBL" id="MEU3782903.1"/>
    </source>
</evidence>
<dbReference type="SUPFAM" id="SSF50129">
    <property type="entry name" value="GroES-like"/>
    <property type="match status" value="1"/>
</dbReference>
<dbReference type="Pfam" id="PF13602">
    <property type="entry name" value="ADH_zinc_N_2"/>
    <property type="match status" value="1"/>
</dbReference>
<comment type="caution">
    <text evidence="2">The sequence shown here is derived from an EMBL/GenBank/DDBJ whole genome shotgun (WGS) entry which is preliminary data.</text>
</comment>
<dbReference type="EC" id="1.-.-.-" evidence="2"/>
<protein>
    <submittedName>
        <fullName evidence="2">NADP-dependent oxidoreductase</fullName>
        <ecNumber evidence="2">1.-.-.-</ecNumber>
    </submittedName>
</protein>
<dbReference type="InterPro" id="IPR052733">
    <property type="entry name" value="Chloroplast_QOR"/>
</dbReference>
<dbReference type="Proteomes" id="UP001550739">
    <property type="component" value="Unassembled WGS sequence"/>
</dbReference>
<dbReference type="SMART" id="SM00829">
    <property type="entry name" value="PKS_ER"/>
    <property type="match status" value="1"/>
</dbReference>
<reference evidence="2 3" key="1">
    <citation type="submission" date="2024-06" db="EMBL/GenBank/DDBJ databases">
        <title>The Natural Products Discovery Center: Release of the First 8490 Sequenced Strains for Exploring Actinobacteria Biosynthetic Diversity.</title>
        <authorList>
            <person name="Kalkreuter E."/>
            <person name="Kautsar S.A."/>
            <person name="Yang D."/>
            <person name="Bader C.D."/>
            <person name="Teijaro C.N."/>
            <person name="Fluegel L."/>
            <person name="Davis C.M."/>
            <person name="Simpson J.R."/>
            <person name="Lauterbach L."/>
            <person name="Steele A.D."/>
            <person name="Gui C."/>
            <person name="Meng S."/>
            <person name="Li G."/>
            <person name="Viehrig K."/>
            <person name="Ye F."/>
            <person name="Su P."/>
            <person name="Kiefer A.F."/>
            <person name="Nichols A."/>
            <person name="Cepeda A.J."/>
            <person name="Yan W."/>
            <person name="Fan B."/>
            <person name="Jiang Y."/>
            <person name="Adhikari A."/>
            <person name="Zheng C.-J."/>
            <person name="Schuster L."/>
            <person name="Cowan T.M."/>
            <person name="Smanski M.J."/>
            <person name="Chevrette M.G."/>
            <person name="De Carvalho L.P.S."/>
            <person name="Shen B."/>
        </authorList>
    </citation>
    <scope>NUCLEOTIDE SEQUENCE [LARGE SCALE GENOMIC DNA]</scope>
    <source>
        <strain evidence="2 3">NPDC033843</strain>
    </source>
</reference>
<dbReference type="Gene3D" id="3.90.180.10">
    <property type="entry name" value="Medium-chain alcohol dehydrogenases, catalytic domain"/>
    <property type="match status" value="1"/>
</dbReference>
<dbReference type="EMBL" id="JBEZVE010000010">
    <property type="protein sequence ID" value="MEU3782903.1"/>
    <property type="molecule type" value="Genomic_DNA"/>
</dbReference>
<dbReference type="InterPro" id="IPR013154">
    <property type="entry name" value="ADH-like_N"/>
</dbReference>
<dbReference type="InterPro" id="IPR036291">
    <property type="entry name" value="NAD(P)-bd_dom_sf"/>
</dbReference>
<dbReference type="InterPro" id="IPR011032">
    <property type="entry name" value="GroES-like_sf"/>
</dbReference>
<evidence type="ECO:0000259" key="1">
    <source>
        <dbReference type="SMART" id="SM00829"/>
    </source>
</evidence>
<feature type="domain" description="Enoyl reductase (ER)" evidence="1">
    <location>
        <begin position="10"/>
        <end position="314"/>
    </location>
</feature>
<dbReference type="SUPFAM" id="SSF51735">
    <property type="entry name" value="NAD(P)-binding Rossmann-fold domains"/>
    <property type="match status" value="1"/>
</dbReference>
<dbReference type="Pfam" id="PF08240">
    <property type="entry name" value="ADH_N"/>
    <property type="match status" value="1"/>
</dbReference>
<dbReference type="GO" id="GO:0016491">
    <property type="term" value="F:oxidoreductase activity"/>
    <property type="evidence" value="ECO:0007669"/>
    <property type="project" value="UniProtKB-KW"/>
</dbReference>
<keyword evidence="2" id="KW-0560">Oxidoreductase</keyword>
<name>A0ABV2ZK19_9ACTN</name>
<proteinExistence type="predicted"/>
<dbReference type="InterPro" id="IPR020843">
    <property type="entry name" value="ER"/>
</dbReference>
<gene>
    <name evidence="2" type="ORF">AB0E89_20510</name>
</gene>
<dbReference type="PANTHER" id="PTHR44013">
    <property type="entry name" value="ZINC-TYPE ALCOHOL DEHYDROGENASE-LIKE PROTEIN C16A3.02C"/>
    <property type="match status" value="1"/>
</dbReference>
<sequence>MKAVVITGFGAAPQLTELPIPEPGPGEVLVRLHAAALNPFDWKVADGALQGTVEHLFPLVMGSDGAGTVERVGTGVNLFRPGDTVYGQFMNLAHGRGSYAEYALAAEHGRIARMPDDLPFPIAAALPTASVAAYQAIEAARPDTGHLLLINGASGGVGQSAIQFAANQGARVLATATRDIADHLRALGADETIDFTAAPTADQVLAAHPDGIDAVLDLVTHPGEDGIDTLAALLKPGGRYISTNHAADVDALAGREIHAVNLTAAPSRAELEALADLTAAGKLRITVDAEIPLADAPTAVARARSGNVRGKRVILL</sequence>
<evidence type="ECO:0000313" key="3">
    <source>
        <dbReference type="Proteomes" id="UP001550739"/>
    </source>
</evidence>
<dbReference type="Gene3D" id="3.40.50.720">
    <property type="entry name" value="NAD(P)-binding Rossmann-like Domain"/>
    <property type="match status" value="1"/>
</dbReference>
<accession>A0ABV2ZK19</accession>
<dbReference type="CDD" id="cd05289">
    <property type="entry name" value="MDR_like_2"/>
    <property type="match status" value="1"/>
</dbReference>
<dbReference type="RefSeq" id="WP_334574264.1">
    <property type="nucleotide sequence ID" value="NZ_JBEZVE010000010.1"/>
</dbReference>
<keyword evidence="3" id="KW-1185">Reference proteome</keyword>